<keyword evidence="2" id="KW-1185">Reference proteome</keyword>
<name>A0ABD5T211_9EURY</name>
<accession>A0ABD5T211</accession>
<dbReference type="EMBL" id="JBHSWV010000778">
    <property type="protein sequence ID" value="MFC6769571.1"/>
    <property type="molecule type" value="Genomic_DNA"/>
</dbReference>
<dbReference type="AlphaFoldDB" id="A0ABD5T211"/>
<gene>
    <name evidence="1" type="ORF">ACFQE6_32400</name>
</gene>
<sequence length="49" mass="5272">MTDAFGLSAPALEAVDATERCGRTALELGHSPLELRADRLQDLELSCLD</sequence>
<dbReference type="RefSeq" id="WP_273742206.1">
    <property type="nucleotide sequence ID" value="NZ_JAQIVI010000778.1"/>
</dbReference>
<comment type="caution">
    <text evidence="1">The sequence shown here is derived from an EMBL/GenBank/DDBJ whole genome shotgun (WGS) entry which is preliminary data.</text>
</comment>
<reference evidence="1 2" key="1">
    <citation type="journal article" date="2019" name="Int. J. Syst. Evol. Microbiol.">
        <title>The Global Catalogue of Microorganisms (GCM) 10K type strain sequencing project: providing services to taxonomists for standard genome sequencing and annotation.</title>
        <authorList>
            <consortium name="The Broad Institute Genomics Platform"/>
            <consortium name="The Broad Institute Genome Sequencing Center for Infectious Disease"/>
            <person name="Wu L."/>
            <person name="Ma J."/>
        </authorList>
    </citation>
    <scope>NUCLEOTIDE SEQUENCE [LARGE SCALE GENOMIC DNA]</scope>
    <source>
        <strain evidence="1 2">LMG 29247</strain>
    </source>
</reference>
<dbReference type="Proteomes" id="UP001596383">
    <property type="component" value="Unassembled WGS sequence"/>
</dbReference>
<proteinExistence type="predicted"/>
<evidence type="ECO:0000313" key="1">
    <source>
        <dbReference type="EMBL" id="MFC6769571.1"/>
    </source>
</evidence>
<evidence type="ECO:0000313" key="2">
    <source>
        <dbReference type="Proteomes" id="UP001596383"/>
    </source>
</evidence>
<organism evidence="1 2">
    <name type="scientific">Natrinema soli</name>
    <dbReference type="NCBI Taxonomy" id="1930624"/>
    <lineage>
        <taxon>Archaea</taxon>
        <taxon>Methanobacteriati</taxon>
        <taxon>Methanobacteriota</taxon>
        <taxon>Stenosarchaea group</taxon>
        <taxon>Halobacteria</taxon>
        <taxon>Halobacteriales</taxon>
        <taxon>Natrialbaceae</taxon>
        <taxon>Natrinema</taxon>
    </lineage>
</organism>
<protein>
    <submittedName>
        <fullName evidence="1">Uncharacterized protein</fullName>
    </submittedName>
</protein>